<evidence type="ECO:0000313" key="1">
    <source>
        <dbReference type="EMBL" id="PZM07834.1"/>
    </source>
</evidence>
<protein>
    <submittedName>
        <fullName evidence="1">DNA breaking-rejoining protein</fullName>
    </submittedName>
</protein>
<evidence type="ECO:0000313" key="2">
    <source>
        <dbReference type="Proteomes" id="UP000248662"/>
    </source>
</evidence>
<reference evidence="1 2" key="1">
    <citation type="submission" date="2018-06" db="EMBL/GenBank/DDBJ databases">
        <title>Carbapenemase-producing Acinetobacter spp. from environmental sources in an hospital from French Polynesia.</title>
        <authorList>
            <person name="Bonnin R.A."/>
            <person name="Levy M."/>
            <person name="Cuzon G."/>
            <person name="Dortet L."/>
            <person name="Naas T."/>
        </authorList>
    </citation>
    <scope>NUCLEOTIDE SEQUENCE [LARGE SCALE GENOMIC DNA]</scope>
    <source>
        <strain evidence="1 2">R10</strain>
    </source>
</reference>
<feature type="non-terminal residue" evidence="1">
    <location>
        <position position="21"/>
    </location>
</feature>
<accession>A0A3A4FIY0</accession>
<dbReference type="AlphaFoldDB" id="A0A3A4FIY0"/>
<dbReference type="Proteomes" id="UP000248662">
    <property type="component" value="Unassembled WGS sequence"/>
</dbReference>
<proteinExistence type="predicted"/>
<organism evidence="1 2">
    <name type="scientific">Acinetobacter baumannii</name>
    <dbReference type="NCBI Taxonomy" id="470"/>
    <lineage>
        <taxon>Bacteria</taxon>
        <taxon>Pseudomonadati</taxon>
        <taxon>Pseudomonadota</taxon>
        <taxon>Gammaproteobacteria</taxon>
        <taxon>Moraxellales</taxon>
        <taxon>Moraxellaceae</taxon>
        <taxon>Acinetobacter</taxon>
        <taxon>Acinetobacter calcoaceticus/baumannii complex</taxon>
    </lineage>
</organism>
<comment type="caution">
    <text evidence="1">The sequence shown here is derived from an EMBL/GenBank/DDBJ whole genome shotgun (WGS) entry which is preliminary data.</text>
</comment>
<name>A0A3A4FIY0_ACIBA</name>
<sequence>MKKIIKILLLSSLISSIPLSV</sequence>
<gene>
    <name evidence="1" type="ORF">DOL94_18640</name>
</gene>
<dbReference type="EMBL" id="QKWF01000307">
    <property type="protein sequence ID" value="PZM07834.1"/>
    <property type="molecule type" value="Genomic_DNA"/>
</dbReference>